<keyword evidence="1" id="KW-0472">Membrane</keyword>
<reference evidence="3" key="1">
    <citation type="submission" date="2019-08" db="EMBL/GenBank/DDBJ databases">
        <title>Seonamhaeicola sediminis sp. nov., isolated from marine sediment.</title>
        <authorList>
            <person name="Cao W.R."/>
        </authorList>
    </citation>
    <scope>NUCLEOTIDE SEQUENCE [LARGE SCALE GENOMIC DNA]</scope>
    <source>
        <strain evidence="3">Gy8</strain>
    </source>
</reference>
<dbReference type="OrthoDB" id="1365379at2"/>
<evidence type="ECO:0000256" key="1">
    <source>
        <dbReference type="SAM" id="Phobius"/>
    </source>
</evidence>
<feature type="transmembrane region" description="Helical" evidence="1">
    <location>
        <begin position="136"/>
        <end position="156"/>
    </location>
</feature>
<dbReference type="AlphaFoldDB" id="A0A5C7AHS9"/>
<feature type="transmembrane region" description="Helical" evidence="1">
    <location>
        <begin position="203"/>
        <end position="231"/>
    </location>
</feature>
<protein>
    <recommendedName>
        <fullName evidence="4">Glycerophosphoryl diester phosphodiesterase membrane domain-containing protein</fullName>
    </recommendedName>
</protein>
<dbReference type="RefSeq" id="WP_147137546.1">
    <property type="nucleotide sequence ID" value="NZ_VOSC01000033.1"/>
</dbReference>
<feature type="transmembrane region" description="Helical" evidence="1">
    <location>
        <begin position="85"/>
        <end position="106"/>
    </location>
</feature>
<proteinExistence type="predicted"/>
<gene>
    <name evidence="2" type="ORF">FUA26_14190</name>
</gene>
<dbReference type="EMBL" id="VOSC01000033">
    <property type="protein sequence ID" value="TXE06125.1"/>
    <property type="molecule type" value="Genomic_DNA"/>
</dbReference>
<evidence type="ECO:0000313" key="3">
    <source>
        <dbReference type="Proteomes" id="UP000321790"/>
    </source>
</evidence>
<keyword evidence="3" id="KW-1185">Reference proteome</keyword>
<keyword evidence="1" id="KW-1133">Transmembrane helix</keyword>
<comment type="caution">
    <text evidence="2">The sequence shown here is derived from an EMBL/GenBank/DDBJ whole genome shotgun (WGS) entry which is preliminary data.</text>
</comment>
<dbReference type="Proteomes" id="UP000321790">
    <property type="component" value="Unassembled WGS sequence"/>
</dbReference>
<organism evidence="2 3">
    <name type="scientific">Seonamhaeicola algicola</name>
    <dbReference type="NCBI Taxonomy" id="1719036"/>
    <lineage>
        <taxon>Bacteria</taxon>
        <taxon>Pseudomonadati</taxon>
        <taxon>Bacteroidota</taxon>
        <taxon>Flavobacteriia</taxon>
        <taxon>Flavobacteriales</taxon>
        <taxon>Flavobacteriaceae</taxon>
    </lineage>
</organism>
<evidence type="ECO:0000313" key="2">
    <source>
        <dbReference type="EMBL" id="TXE06125.1"/>
    </source>
</evidence>
<accession>A0A5C7AHS9</accession>
<feature type="transmembrane region" description="Helical" evidence="1">
    <location>
        <begin position="38"/>
        <end position="65"/>
    </location>
</feature>
<sequence length="260" mass="29022">MNTLSNLLEKIQNAKTLDFGTIFGEAIELFKKTWLHGFLLQLFTILIMLPLIIIFYVPFLGLILAQQEGGYGNDQAIGNFFAGMSLLYILVVFVGVFVLGAVSVALNAGFYRIIKKFDYNEQVTTSDFFHFVKVKYLTKFFMLMLISMLIAIPSALLCYIPLLYVIVPISFFAIVMAFNPDLSVGEVVKVSFKLGTKKWGITLGLLIVASLLSQIVGMLLCGIGVLFTGAFPYHTTYLVYKNVIGFKDNDDINQIGLIEE</sequence>
<evidence type="ECO:0008006" key="4">
    <source>
        <dbReference type="Google" id="ProtNLM"/>
    </source>
</evidence>
<name>A0A5C7AHS9_9FLAO</name>
<keyword evidence="1" id="KW-0812">Transmembrane</keyword>